<feature type="region of interest" description="Disordered" evidence="8">
    <location>
        <begin position="264"/>
        <end position="696"/>
    </location>
</feature>
<dbReference type="GO" id="GO:0006281">
    <property type="term" value="P:DNA repair"/>
    <property type="evidence" value="ECO:0007669"/>
    <property type="project" value="UniProtKB-KW"/>
</dbReference>
<evidence type="ECO:0000256" key="5">
    <source>
        <dbReference type="ARBA" id="ARBA00023204"/>
    </source>
</evidence>
<feature type="domain" description="Tudor" evidence="9">
    <location>
        <begin position="696"/>
        <end position="755"/>
    </location>
</feature>
<feature type="compositionally biased region" description="Basic and acidic residues" evidence="8">
    <location>
        <begin position="782"/>
        <end position="797"/>
    </location>
</feature>
<evidence type="ECO:0000313" key="10">
    <source>
        <dbReference type="EMBL" id="KAJ6956816.1"/>
    </source>
</evidence>
<dbReference type="PANTHER" id="PTHR12663">
    <property type="entry name" value="ANDROGEN INDUCED INHIBITOR OF PROLIFERATION AS3 / PDS5-RELATED"/>
    <property type="match status" value="1"/>
</dbReference>
<dbReference type="Gene3D" id="2.30.30.140">
    <property type="match status" value="1"/>
</dbReference>
<feature type="compositionally biased region" description="Acidic residues" evidence="8">
    <location>
        <begin position="751"/>
        <end position="762"/>
    </location>
</feature>
<gene>
    <name evidence="10" type="ORF">NC653_038887</name>
</gene>
<feature type="compositionally biased region" description="Basic and acidic residues" evidence="8">
    <location>
        <begin position="504"/>
        <end position="604"/>
    </location>
</feature>
<feature type="compositionally biased region" description="Low complexity" evidence="8">
    <location>
        <begin position="895"/>
        <end position="910"/>
    </location>
</feature>
<sequence>MASSNSDKELEQQLLEAGTKLLNPPSSLDDLLPLLDQVENCLSKVEQSPLKSMQNALSPSQNALVTDQLFRHSNIDVKVAVASCISEITRITAPDAPYDDDQMKEVFQLIVSSFENLDDKSSRSYVKRASILETVAKVRSCVVMLDLECDALIIEMFQHFFKAVRDYHPENVLSSMETIMSLVLEESEDISVELLSPLLASVKKGDEEALPVAQKLGEKVLETCATKVKPYLIQAVKSLGVSLHDYSDIVGSMCQEISGTIEQKDVHAGDENKVDEEETTEVATPKQADPANDKSPKSAVSNGVAQTGEDDSLADSYSLKKQEDNHTDQLKSIDMPSNGEPAISDAEKVVNTESEAEQTSKKSAEKSPTKLTEPSESFPAGPEKEAEELPDDKIHGEDIPSSHKDQSVEEAISSENIKETVTQPSSPKASEGESVPVASPSVGESPPDESVSKKGGRSKKKESLNKHSAPSSDDVPKKVSDGTSDSEVKSHKHSGKKAFAGTSSEDKTPMMTDASKKESGITSEPEAKSLKQSSKEVDTSKKESDTASEPEAKPPKQSSKKLDSSKRESDTAGEPEAKPPKQSSKKADASRKESNTTGESEAKPLKQSSKKVDGSSSNDGLSLKQSEDKKRLSRGKAASEKHATKSSTKDDDKEKTPSTKSAAKSAKEEQHLEETPVTSTKRKRGDEKGSDIKEFDENVVGSKVKVWWPKDRQFYEGKIESFDPIKKKHKVVYTDGDEEILILKKQRFELIDDDSESEEEEATDHPSPETSSEAPLKKRMKTSSDKSSKQGKVDASPKRGSGASSSKSKIASAKSGGKSKEAGKTGGKPVDESKMIVAKPRIIPLKVEVNLTMLQKTASKSKNDNLVTSKTSKSKEDGTSTPKISKSKHETPKVSSSSAKGKASKSGGKSDVNGAGKLKPGSSKVKEIDDEETSTDSEKVQQSAKVKTGSSSKGGSEAKSGKKRRRV</sequence>
<accession>A0AAD6PPS0</accession>
<evidence type="ECO:0000256" key="4">
    <source>
        <dbReference type="ARBA" id="ARBA00022776"/>
    </source>
</evidence>
<feature type="compositionally biased region" description="Basic and acidic residues" evidence="8">
    <location>
        <begin position="665"/>
        <end position="674"/>
    </location>
</feature>
<keyword evidence="7" id="KW-0131">Cell cycle</keyword>
<dbReference type="GO" id="GO:0035825">
    <property type="term" value="P:homologous recombination"/>
    <property type="evidence" value="ECO:0007669"/>
    <property type="project" value="UniProtKB-ARBA"/>
</dbReference>
<dbReference type="CDD" id="cd20404">
    <property type="entry name" value="Tudor_Agenet_AtEML-like"/>
    <property type="match status" value="1"/>
</dbReference>
<feature type="compositionally biased region" description="Basic and acidic residues" evidence="8">
    <location>
        <begin position="818"/>
        <end position="834"/>
    </location>
</feature>
<dbReference type="GO" id="GO:0000785">
    <property type="term" value="C:chromatin"/>
    <property type="evidence" value="ECO:0007669"/>
    <property type="project" value="TreeGrafter"/>
</dbReference>
<evidence type="ECO:0000256" key="7">
    <source>
        <dbReference type="ARBA" id="ARBA00023306"/>
    </source>
</evidence>
<dbReference type="Proteomes" id="UP001164929">
    <property type="component" value="Chromosome 18"/>
</dbReference>
<keyword evidence="5" id="KW-0234">DNA repair</keyword>
<evidence type="ECO:0000256" key="1">
    <source>
        <dbReference type="ARBA" id="ARBA00004123"/>
    </source>
</evidence>
<keyword evidence="3" id="KW-0227">DNA damage</keyword>
<dbReference type="InterPro" id="IPR002999">
    <property type="entry name" value="Tudor"/>
</dbReference>
<dbReference type="GO" id="GO:0005634">
    <property type="term" value="C:nucleus"/>
    <property type="evidence" value="ECO:0007669"/>
    <property type="project" value="UniProtKB-SubCell"/>
</dbReference>
<feature type="compositionally biased region" description="Low complexity" evidence="8">
    <location>
        <begin position="798"/>
        <end position="816"/>
    </location>
</feature>
<evidence type="ECO:0000259" key="9">
    <source>
        <dbReference type="SMART" id="SM00333"/>
    </source>
</evidence>
<dbReference type="InterPro" id="IPR039776">
    <property type="entry name" value="Pds5"/>
</dbReference>
<keyword evidence="6" id="KW-0539">Nucleus</keyword>
<feature type="compositionally biased region" description="Polar residues" evidence="8">
    <location>
        <begin position="614"/>
        <end position="624"/>
    </location>
</feature>
<dbReference type="GO" id="GO:0051301">
    <property type="term" value="P:cell division"/>
    <property type="evidence" value="ECO:0007669"/>
    <property type="project" value="UniProtKB-KW"/>
</dbReference>
<dbReference type="Pfam" id="PF20168">
    <property type="entry name" value="PDS5"/>
    <property type="match status" value="1"/>
</dbReference>
<protein>
    <recommendedName>
        <fullName evidence="9">Tudor domain-containing protein</fullName>
    </recommendedName>
</protein>
<feature type="compositionally biased region" description="Polar residues" evidence="8">
    <location>
        <begin position="413"/>
        <end position="428"/>
    </location>
</feature>
<comment type="caution">
    <text evidence="10">The sequence shown here is derived from an EMBL/GenBank/DDBJ whole genome shotgun (WGS) entry which is preliminary data.</text>
</comment>
<feature type="compositionally biased region" description="Basic and acidic residues" evidence="8">
    <location>
        <begin position="391"/>
        <end position="407"/>
    </location>
</feature>
<dbReference type="PANTHER" id="PTHR12663:SF3">
    <property type="entry name" value="SISTER CHROMATID COHESION PROTEIN PDS5 HOMOLOG C"/>
    <property type="match status" value="1"/>
</dbReference>
<feature type="region of interest" description="Disordered" evidence="8">
    <location>
        <begin position="751"/>
        <end position="967"/>
    </location>
</feature>
<feature type="compositionally biased region" description="Low complexity" evidence="8">
    <location>
        <begin position="943"/>
        <end position="958"/>
    </location>
</feature>
<feature type="compositionally biased region" description="Basic and acidic residues" evidence="8">
    <location>
        <begin position="684"/>
        <end position="696"/>
    </location>
</feature>
<evidence type="ECO:0000256" key="3">
    <source>
        <dbReference type="ARBA" id="ARBA00022763"/>
    </source>
</evidence>
<keyword evidence="2" id="KW-0132">Cell division</keyword>
<proteinExistence type="predicted"/>
<dbReference type="GO" id="GO:0007064">
    <property type="term" value="P:mitotic sister chromatid cohesion"/>
    <property type="evidence" value="ECO:0007669"/>
    <property type="project" value="InterPro"/>
</dbReference>
<dbReference type="SMART" id="SM00333">
    <property type="entry name" value="TUDOR"/>
    <property type="match status" value="1"/>
</dbReference>
<dbReference type="EMBL" id="JAQIZT010000018">
    <property type="protein sequence ID" value="KAJ6956816.1"/>
    <property type="molecule type" value="Genomic_DNA"/>
</dbReference>
<dbReference type="SUPFAM" id="SSF63748">
    <property type="entry name" value="Tudor/PWWP/MBT"/>
    <property type="match status" value="1"/>
</dbReference>
<keyword evidence="4" id="KW-0498">Mitosis</keyword>
<dbReference type="AlphaFoldDB" id="A0AAD6PPS0"/>
<dbReference type="SUPFAM" id="SSF48371">
    <property type="entry name" value="ARM repeat"/>
    <property type="match status" value="1"/>
</dbReference>
<feature type="compositionally biased region" description="Basic and acidic residues" evidence="8">
    <location>
        <begin position="358"/>
        <end position="368"/>
    </location>
</feature>
<feature type="compositionally biased region" description="Polar residues" evidence="8">
    <location>
        <begin position="852"/>
        <end position="871"/>
    </location>
</feature>
<evidence type="ECO:0000313" key="11">
    <source>
        <dbReference type="Proteomes" id="UP001164929"/>
    </source>
</evidence>
<name>A0AAD6PPS0_9ROSI</name>
<evidence type="ECO:0000256" key="2">
    <source>
        <dbReference type="ARBA" id="ARBA00022618"/>
    </source>
</evidence>
<evidence type="ECO:0000256" key="6">
    <source>
        <dbReference type="ARBA" id="ARBA00023242"/>
    </source>
</evidence>
<comment type="subcellular location">
    <subcellularLocation>
        <location evidence="1">Nucleus</location>
    </subcellularLocation>
</comment>
<feature type="compositionally biased region" description="Basic and acidic residues" evidence="8">
    <location>
        <begin position="318"/>
        <end position="331"/>
    </location>
</feature>
<feature type="compositionally biased region" description="Basic and acidic residues" evidence="8">
    <location>
        <begin position="637"/>
        <end position="657"/>
    </location>
</feature>
<organism evidence="10 11">
    <name type="scientific">Populus alba x Populus x berolinensis</name>
    <dbReference type="NCBI Taxonomy" id="444605"/>
    <lineage>
        <taxon>Eukaryota</taxon>
        <taxon>Viridiplantae</taxon>
        <taxon>Streptophyta</taxon>
        <taxon>Embryophyta</taxon>
        <taxon>Tracheophyta</taxon>
        <taxon>Spermatophyta</taxon>
        <taxon>Magnoliopsida</taxon>
        <taxon>eudicotyledons</taxon>
        <taxon>Gunneridae</taxon>
        <taxon>Pentapetalae</taxon>
        <taxon>rosids</taxon>
        <taxon>fabids</taxon>
        <taxon>Malpighiales</taxon>
        <taxon>Salicaceae</taxon>
        <taxon>Saliceae</taxon>
        <taxon>Populus</taxon>
    </lineage>
</organism>
<keyword evidence="11" id="KW-1185">Reference proteome</keyword>
<dbReference type="InterPro" id="IPR016024">
    <property type="entry name" value="ARM-type_fold"/>
</dbReference>
<reference evidence="10 11" key="1">
    <citation type="journal article" date="2023" name="Mol. Ecol. Resour.">
        <title>Chromosome-level genome assembly of a triploid poplar Populus alba 'Berolinensis'.</title>
        <authorList>
            <person name="Chen S."/>
            <person name="Yu Y."/>
            <person name="Wang X."/>
            <person name="Wang S."/>
            <person name="Zhang T."/>
            <person name="Zhou Y."/>
            <person name="He R."/>
            <person name="Meng N."/>
            <person name="Wang Y."/>
            <person name="Liu W."/>
            <person name="Liu Z."/>
            <person name="Liu J."/>
            <person name="Guo Q."/>
            <person name="Huang H."/>
            <person name="Sederoff R.R."/>
            <person name="Wang G."/>
            <person name="Qu G."/>
            <person name="Chen S."/>
        </authorList>
    </citation>
    <scope>NUCLEOTIDE SEQUENCE [LARGE SCALE GENOMIC DNA]</scope>
    <source>
        <strain evidence="10">SC-2020</strain>
    </source>
</reference>
<evidence type="ECO:0000256" key="8">
    <source>
        <dbReference type="SAM" id="MobiDB-lite"/>
    </source>
</evidence>